<comment type="caution">
    <text evidence="1">The sequence shown here is derived from an EMBL/GenBank/DDBJ whole genome shotgun (WGS) entry which is preliminary data.</text>
</comment>
<proteinExistence type="predicted"/>
<dbReference type="Proteomes" id="UP000020595">
    <property type="component" value="Unassembled WGS sequence"/>
</dbReference>
<evidence type="ECO:0008006" key="3">
    <source>
        <dbReference type="Google" id="ProtNLM"/>
    </source>
</evidence>
<evidence type="ECO:0000313" key="2">
    <source>
        <dbReference type="Proteomes" id="UP000020595"/>
    </source>
</evidence>
<dbReference type="PATRIC" id="fig|1310613.3.peg.3182"/>
<sequence>MNDAEKFQLKLELTLNLKSAQDIQKWAIDKLDKNPADLLALDICFFSKDEEILDYCNNISIAETNVEPTLKKKILYEILKKYTEITPSIGYSIEFISNLFAILIKISRFAEDEDLYNFINYYDDELYLASEGISKLELNEIWPTFLNDLKNWLSLQCEFLS</sequence>
<organism evidence="1 2">
    <name type="scientific">Acinetobacter baumannii (strain 1295743)</name>
    <dbReference type="NCBI Taxonomy" id="1310613"/>
    <lineage>
        <taxon>Bacteria</taxon>
        <taxon>Pseudomonadati</taxon>
        <taxon>Pseudomonadota</taxon>
        <taxon>Gammaproteobacteria</taxon>
        <taxon>Moraxellales</taxon>
        <taxon>Moraxellaceae</taxon>
        <taxon>Acinetobacter</taxon>
        <taxon>Acinetobacter calcoaceticus/baumannii complex</taxon>
    </lineage>
</organism>
<accession>A0A009IHX6</accession>
<dbReference type="EMBL" id="JEWH01000055">
    <property type="protein sequence ID" value="EXB04259.1"/>
    <property type="molecule type" value="Genomic_DNA"/>
</dbReference>
<reference evidence="1 2" key="1">
    <citation type="submission" date="2014-02" db="EMBL/GenBank/DDBJ databases">
        <title>Comparative genomics and transcriptomics to identify genetic mechanisms underlying the emergence of carbapenem resistant Acinetobacter baumannii (CRAb).</title>
        <authorList>
            <person name="Harris A.D."/>
            <person name="Johnson K.J."/>
            <person name="George J."/>
            <person name="Shefchek K."/>
            <person name="Daugherty S.C."/>
            <person name="Parankush S."/>
            <person name="Sadzewicz L."/>
            <person name="Tallon L."/>
            <person name="Sengamalay N."/>
            <person name="Hazen T.H."/>
            <person name="Rasko D.A."/>
        </authorList>
    </citation>
    <scope>NUCLEOTIDE SEQUENCE [LARGE SCALE GENOMIC DNA]</scope>
    <source>
        <strain evidence="1 2">1295743</strain>
    </source>
</reference>
<dbReference type="AlphaFoldDB" id="A0A009IHX6"/>
<name>A0A009IHX6_ACIB9</name>
<gene>
    <name evidence="1" type="ORF">J512_3312</name>
</gene>
<evidence type="ECO:0000313" key="1">
    <source>
        <dbReference type="EMBL" id="EXB04259.1"/>
    </source>
</evidence>
<dbReference type="RefSeq" id="WP_032051614.1">
    <property type="nucleotide sequence ID" value="NZ_JEWH01000055.1"/>
</dbReference>
<protein>
    <recommendedName>
        <fullName evidence="3">DUF2247 family protein</fullName>
    </recommendedName>
</protein>